<evidence type="ECO:0000313" key="2">
    <source>
        <dbReference type="Proteomes" id="UP000199054"/>
    </source>
</evidence>
<name>A0A1H8MHW3_9RHOB</name>
<dbReference type="Proteomes" id="UP000199054">
    <property type="component" value="Unassembled WGS sequence"/>
</dbReference>
<accession>A0A1H8MHW3</accession>
<reference evidence="1 2" key="1">
    <citation type="submission" date="2016-10" db="EMBL/GenBank/DDBJ databases">
        <authorList>
            <person name="de Groot N.N."/>
        </authorList>
    </citation>
    <scope>NUCLEOTIDE SEQUENCE [LARGE SCALE GENOMIC DNA]</scope>
    <source>
        <strain evidence="1 2">DSM 8512</strain>
    </source>
</reference>
<evidence type="ECO:0000313" key="1">
    <source>
        <dbReference type="EMBL" id="SEO16971.1"/>
    </source>
</evidence>
<organism evidence="1 2">
    <name type="scientific">Paracoccus alcaliphilus</name>
    <dbReference type="NCBI Taxonomy" id="34002"/>
    <lineage>
        <taxon>Bacteria</taxon>
        <taxon>Pseudomonadati</taxon>
        <taxon>Pseudomonadota</taxon>
        <taxon>Alphaproteobacteria</taxon>
        <taxon>Rhodobacterales</taxon>
        <taxon>Paracoccaceae</taxon>
        <taxon>Paracoccus</taxon>
    </lineage>
</organism>
<sequence length="88" mass="9652">MVERARLADAIKPDEVRFAGRESQEARHEVGPTQGGFWSAGDGLVDFEKVRAFFDNPRHRAGKSGLEGAVAQQDNALSEVWVVSLKAQ</sequence>
<proteinExistence type="predicted"/>
<dbReference type="EMBL" id="FODE01000040">
    <property type="protein sequence ID" value="SEO16971.1"/>
    <property type="molecule type" value="Genomic_DNA"/>
</dbReference>
<dbReference type="AlphaFoldDB" id="A0A1H8MHW3"/>
<protein>
    <submittedName>
        <fullName evidence="1">Uncharacterized protein</fullName>
    </submittedName>
</protein>
<gene>
    <name evidence="1" type="ORF">SAMN04489859_104035</name>
</gene>
<keyword evidence="2" id="KW-1185">Reference proteome</keyword>